<feature type="transmembrane region" description="Helical" evidence="2">
    <location>
        <begin position="49"/>
        <end position="70"/>
    </location>
</feature>
<proteinExistence type="predicted"/>
<evidence type="ECO:0000313" key="4">
    <source>
        <dbReference type="Proteomes" id="UP000299102"/>
    </source>
</evidence>
<dbReference type="AlphaFoldDB" id="A0A4C1V516"/>
<protein>
    <submittedName>
        <fullName evidence="3">Uncharacterized protein</fullName>
    </submittedName>
</protein>
<evidence type="ECO:0000256" key="2">
    <source>
        <dbReference type="SAM" id="Phobius"/>
    </source>
</evidence>
<feature type="region of interest" description="Disordered" evidence="1">
    <location>
        <begin position="80"/>
        <end position="100"/>
    </location>
</feature>
<gene>
    <name evidence="3" type="ORF">EVAR_6715_1</name>
</gene>
<feature type="compositionally biased region" description="Basic and acidic residues" evidence="1">
    <location>
        <begin position="80"/>
        <end position="92"/>
    </location>
</feature>
<accession>A0A4C1V516</accession>
<keyword evidence="2" id="KW-1133">Transmembrane helix</keyword>
<sequence>MRCEQLAAQHTTRPYTSLKRASGIDELPELDLRRISDTRAAAAAKRRRSAALSTFLCFGILLRLGLQGLWRLHWPARDARDGSRCSRLDESSAKQGSEPSSEWCIRGTKVTHKRRVTELCSHGLDGSSVEAREADAQLRDGNPCILVFLSHFYSLKRVL</sequence>
<name>A0A4C1V516_EUMVA</name>
<keyword evidence="2" id="KW-0472">Membrane</keyword>
<keyword evidence="2" id="KW-0812">Transmembrane</keyword>
<organism evidence="3 4">
    <name type="scientific">Eumeta variegata</name>
    <name type="common">Bagworm moth</name>
    <name type="synonym">Eumeta japonica</name>
    <dbReference type="NCBI Taxonomy" id="151549"/>
    <lineage>
        <taxon>Eukaryota</taxon>
        <taxon>Metazoa</taxon>
        <taxon>Ecdysozoa</taxon>
        <taxon>Arthropoda</taxon>
        <taxon>Hexapoda</taxon>
        <taxon>Insecta</taxon>
        <taxon>Pterygota</taxon>
        <taxon>Neoptera</taxon>
        <taxon>Endopterygota</taxon>
        <taxon>Lepidoptera</taxon>
        <taxon>Glossata</taxon>
        <taxon>Ditrysia</taxon>
        <taxon>Tineoidea</taxon>
        <taxon>Psychidae</taxon>
        <taxon>Oiketicinae</taxon>
        <taxon>Eumeta</taxon>
    </lineage>
</organism>
<reference evidence="3 4" key="1">
    <citation type="journal article" date="2019" name="Commun. Biol.">
        <title>The bagworm genome reveals a unique fibroin gene that provides high tensile strength.</title>
        <authorList>
            <person name="Kono N."/>
            <person name="Nakamura H."/>
            <person name="Ohtoshi R."/>
            <person name="Tomita M."/>
            <person name="Numata K."/>
            <person name="Arakawa K."/>
        </authorList>
    </citation>
    <scope>NUCLEOTIDE SEQUENCE [LARGE SCALE GENOMIC DNA]</scope>
</reference>
<dbReference type="EMBL" id="BGZK01000273">
    <property type="protein sequence ID" value="GBP33367.1"/>
    <property type="molecule type" value="Genomic_DNA"/>
</dbReference>
<dbReference type="Proteomes" id="UP000299102">
    <property type="component" value="Unassembled WGS sequence"/>
</dbReference>
<comment type="caution">
    <text evidence="3">The sequence shown here is derived from an EMBL/GenBank/DDBJ whole genome shotgun (WGS) entry which is preliminary data.</text>
</comment>
<keyword evidence="4" id="KW-1185">Reference proteome</keyword>
<evidence type="ECO:0000256" key="1">
    <source>
        <dbReference type="SAM" id="MobiDB-lite"/>
    </source>
</evidence>
<evidence type="ECO:0000313" key="3">
    <source>
        <dbReference type="EMBL" id="GBP33367.1"/>
    </source>
</evidence>